<dbReference type="Proteomes" id="UP000593562">
    <property type="component" value="Unassembled WGS sequence"/>
</dbReference>
<accession>A0A7J7DW44</accession>
<proteinExistence type="predicted"/>
<dbReference type="AlphaFoldDB" id="A0A7J7DW44"/>
<dbReference type="EMBL" id="JAAARO010000003">
    <property type="protein sequence ID" value="KAF5750374.1"/>
    <property type="molecule type" value="Genomic_DNA"/>
</dbReference>
<dbReference type="InParanoid" id="A0A7J7DW44"/>
<sequence length="127" mass="14524">MSCRRSSELELEEVKGFMDIGFKFKKENLNPRMLSIVPGLQRLGLLSDRHSSTISELNGIAESVAKDGKSEEEEDRGVLRPYLSEAWLIKRPNSQLLNLKMPTVYAAADEMKKHLRFWARMVASEIQ</sequence>
<gene>
    <name evidence="1" type="ORF">HS088_TW03G00710</name>
</gene>
<organism evidence="1 2">
    <name type="scientific">Tripterygium wilfordii</name>
    <name type="common">Thunder God vine</name>
    <dbReference type="NCBI Taxonomy" id="458696"/>
    <lineage>
        <taxon>Eukaryota</taxon>
        <taxon>Viridiplantae</taxon>
        <taxon>Streptophyta</taxon>
        <taxon>Embryophyta</taxon>
        <taxon>Tracheophyta</taxon>
        <taxon>Spermatophyta</taxon>
        <taxon>Magnoliopsida</taxon>
        <taxon>eudicotyledons</taxon>
        <taxon>Gunneridae</taxon>
        <taxon>Pentapetalae</taxon>
        <taxon>rosids</taxon>
        <taxon>fabids</taxon>
        <taxon>Celastrales</taxon>
        <taxon>Celastraceae</taxon>
        <taxon>Tripterygium</taxon>
    </lineage>
</organism>
<reference evidence="1 2" key="1">
    <citation type="journal article" date="2020" name="Nat. Commun.">
        <title>Genome of Tripterygium wilfordii and identification of cytochrome P450 involved in triptolide biosynthesis.</title>
        <authorList>
            <person name="Tu L."/>
            <person name="Su P."/>
            <person name="Zhang Z."/>
            <person name="Gao L."/>
            <person name="Wang J."/>
            <person name="Hu T."/>
            <person name="Zhou J."/>
            <person name="Zhang Y."/>
            <person name="Zhao Y."/>
            <person name="Liu Y."/>
            <person name="Song Y."/>
            <person name="Tong Y."/>
            <person name="Lu Y."/>
            <person name="Yang J."/>
            <person name="Xu C."/>
            <person name="Jia M."/>
            <person name="Peters R.J."/>
            <person name="Huang L."/>
            <person name="Gao W."/>
        </authorList>
    </citation>
    <scope>NUCLEOTIDE SEQUENCE [LARGE SCALE GENOMIC DNA]</scope>
    <source>
        <strain evidence="2">cv. XIE 37</strain>
        <tissue evidence="1">Leaf</tissue>
    </source>
</reference>
<keyword evidence="2" id="KW-1185">Reference proteome</keyword>
<dbReference type="PANTHER" id="PTHR33785:SF2">
    <property type="entry name" value="DUF1685 DOMAIN-CONTAINING PROTEIN"/>
    <property type="match status" value="1"/>
</dbReference>
<comment type="caution">
    <text evidence="1">The sequence shown here is derived from an EMBL/GenBank/DDBJ whole genome shotgun (WGS) entry which is preliminary data.</text>
</comment>
<evidence type="ECO:0000313" key="1">
    <source>
        <dbReference type="EMBL" id="KAF5750374.1"/>
    </source>
</evidence>
<dbReference type="PANTHER" id="PTHR33785">
    <property type="entry name" value="OS06G0550800 PROTEIN"/>
    <property type="match status" value="1"/>
</dbReference>
<protein>
    <submittedName>
        <fullName evidence="1">Uncharacterized protein</fullName>
    </submittedName>
</protein>
<evidence type="ECO:0000313" key="2">
    <source>
        <dbReference type="Proteomes" id="UP000593562"/>
    </source>
</evidence>
<name>A0A7J7DW44_TRIWF</name>